<evidence type="ECO:0000259" key="11">
    <source>
        <dbReference type="PROSITE" id="PS51007"/>
    </source>
</evidence>
<keyword evidence="4 9" id="KW-0479">Metal-binding</keyword>
<keyword evidence="13" id="KW-1185">Reference proteome</keyword>
<feature type="binding site" description="axial binding residue" evidence="9">
    <location>
        <position position="186"/>
    </location>
    <ligand>
        <name>heme c</name>
        <dbReference type="ChEBI" id="CHEBI:61717"/>
        <label>2</label>
    </ligand>
    <ligandPart>
        <name>Fe</name>
        <dbReference type="ChEBI" id="CHEBI:18248"/>
    </ligandPart>
</feature>
<dbReference type="EMBL" id="CP028339">
    <property type="protein sequence ID" value="AVR89299.1"/>
    <property type="molecule type" value="Genomic_DNA"/>
</dbReference>
<evidence type="ECO:0000256" key="8">
    <source>
        <dbReference type="PIRSR" id="PIRSR000005-1"/>
    </source>
</evidence>
<dbReference type="InterPro" id="IPR024167">
    <property type="entry name" value="Cytochrome_c4-like"/>
</dbReference>
<feature type="binding site" description="axial binding residue" evidence="9">
    <location>
        <position position="42"/>
    </location>
    <ligand>
        <name>heme c</name>
        <dbReference type="ChEBI" id="CHEBI:61717"/>
        <label>1</label>
    </ligand>
    <ligandPart>
        <name>Fe</name>
        <dbReference type="ChEBI" id="CHEBI:18248"/>
    </ligandPart>
</feature>
<sequence length="209" mass="22290">MIKRSLLLSSLLLLSGGLQAQDPASELAKAKQTAETLCAACHGADGNSQLPANPKLAGQHQDYLFKQLREFKGWDGAAPVRENAVMSAMVAGLEENDMRALASYFASFEQQPEAAKSMETAELGQQIWRAGIAAKGVPACAACHGPAGAGMPAQYPRLSGQFAEYTEAQMKAFRDGARQNDPNSMMRTVALKMTDPEIKAVADYAAGLR</sequence>
<evidence type="ECO:0000256" key="4">
    <source>
        <dbReference type="ARBA" id="ARBA00022723"/>
    </source>
</evidence>
<evidence type="ECO:0000256" key="10">
    <source>
        <dbReference type="SAM" id="SignalP"/>
    </source>
</evidence>
<dbReference type="Gene3D" id="1.10.760.10">
    <property type="entry name" value="Cytochrome c-like domain"/>
    <property type="match status" value="2"/>
</dbReference>
<evidence type="ECO:0000313" key="12">
    <source>
        <dbReference type="EMBL" id="AVR89299.1"/>
    </source>
</evidence>
<dbReference type="InterPro" id="IPR036909">
    <property type="entry name" value="Cyt_c-like_dom_sf"/>
</dbReference>
<feature type="binding site" description="axial binding residue" evidence="9">
    <location>
        <position position="144"/>
    </location>
    <ligand>
        <name>heme c</name>
        <dbReference type="ChEBI" id="CHEBI:61717"/>
        <label>2</label>
    </ligand>
    <ligandPart>
        <name>Fe</name>
        <dbReference type="ChEBI" id="CHEBI:18248"/>
    </ligandPart>
</feature>
<dbReference type="RefSeq" id="WP_107221436.1">
    <property type="nucleotide sequence ID" value="NZ_CP028339.1"/>
</dbReference>
<feature type="binding site" description="covalent" evidence="8">
    <location>
        <position position="41"/>
    </location>
    <ligand>
        <name>heme c</name>
        <dbReference type="ChEBI" id="CHEBI:61717"/>
        <label>1</label>
    </ligand>
</feature>
<comment type="PTM">
    <text evidence="8">Binds 2 heme c groups covalently per subunit.</text>
</comment>
<feature type="binding site" description="axial binding residue" evidence="9">
    <location>
        <position position="86"/>
    </location>
    <ligand>
        <name>heme c</name>
        <dbReference type="ChEBI" id="CHEBI:61717"/>
        <label>1</label>
    </ligand>
    <ligandPart>
        <name>Fe</name>
        <dbReference type="ChEBI" id="CHEBI:18248"/>
    </ligandPart>
</feature>
<feature type="binding site" description="covalent" evidence="8">
    <location>
        <position position="143"/>
    </location>
    <ligand>
        <name>heme c</name>
        <dbReference type="ChEBI" id="CHEBI:61717"/>
        <label>2</label>
    </ligand>
</feature>
<feature type="domain" description="Cytochrome c" evidence="11">
    <location>
        <begin position="25"/>
        <end position="109"/>
    </location>
</feature>
<dbReference type="Pfam" id="PF00034">
    <property type="entry name" value="Cytochrom_C"/>
    <property type="match status" value="2"/>
</dbReference>
<evidence type="ECO:0000256" key="7">
    <source>
        <dbReference type="ARBA" id="ARBA00023004"/>
    </source>
</evidence>
<gene>
    <name evidence="12" type="ORF">Tharo_2402</name>
</gene>
<dbReference type="GO" id="GO:0042597">
    <property type="term" value="C:periplasmic space"/>
    <property type="evidence" value="ECO:0007669"/>
    <property type="project" value="UniProtKB-SubCell"/>
</dbReference>
<dbReference type="GO" id="GO:0020037">
    <property type="term" value="F:heme binding"/>
    <property type="evidence" value="ECO:0007669"/>
    <property type="project" value="InterPro"/>
</dbReference>
<reference evidence="12 13" key="1">
    <citation type="submission" date="2018-03" db="EMBL/GenBank/DDBJ databases">
        <title>Complete genome sequence of Thauera aromatica, a model organism for studying aromatic compound degradation under denitrifying conditions.</title>
        <authorList>
            <person name="Lo H.-Y."/>
            <person name="Goris T."/>
            <person name="Boll M."/>
            <person name="Mueller J.A."/>
        </authorList>
    </citation>
    <scope>NUCLEOTIDE SEQUENCE [LARGE SCALE GENOMIC DNA]</scope>
    <source>
        <strain evidence="12 13">K172</strain>
    </source>
</reference>
<evidence type="ECO:0000313" key="13">
    <source>
        <dbReference type="Proteomes" id="UP000241885"/>
    </source>
</evidence>
<feature type="binding site" description="covalent" evidence="8">
    <location>
        <position position="38"/>
    </location>
    <ligand>
        <name>heme c</name>
        <dbReference type="ChEBI" id="CHEBI:61717"/>
        <label>1</label>
    </ligand>
</feature>
<dbReference type="SUPFAM" id="SSF46626">
    <property type="entry name" value="Cytochrome c"/>
    <property type="match status" value="2"/>
</dbReference>
<dbReference type="PROSITE" id="PS51007">
    <property type="entry name" value="CYTC"/>
    <property type="match status" value="2"/>
</dbReference>
<evidence type="ECO:0000256" key="6">
    <source>
        <dbReference type="ARBA" id="ARBA00022982"/>
    </source>
</evidence>
<keyword evidence="6" id="KW-0249">Electron transport</keyword>
<proteinExistence type="predicted"/>
<evidence type="ECO:0000256" key="2">
    <source>
        <dbReference type="ARBA" id="ARBA00022448"/>
    </source>
</evidence>
<dbReference type="PANTHER" id="PTHR33751">
    <property type="entry name" value="CBB3-TYPE CYTOCHROME C OXIDASE SUBUNIT FIXP"/>
    <property type="match status" value="1"/>
</dbReference>
<name>A0A2R4BPP1_THAAR</name>
<dbReference type="GO" id="GO:0009055">
    <property type="term" value="F:electron transfer activity"/>
    <property type="evidence" value="ECO:0007669"/>
    <property type="project" value="InterPro"/>
</dbReference>
<evidence type="ECO:0000256" key="3">
    <source>
        <dbReference type="ARBA" id="ARBA00022617"/>
    </source>
</evidence>
<organism evidence="12 13">
    <name type="scientific">Thauera aromatica K172</name>
    <dbReference type="NCBI Taxonomy" id="44139"/>
    <lineage>
        <taxon>Bacteria</taxon>
        <taxon>Pseudomonadati</taxon>
        <taxon>Pseudomonadota</taxon>
        <taxon>Betaproteobacteria</taxon>
        <taxon>Rhodocyclales</taxon>
        <taxon>Zoogloeaceae</taxon>
        <taxon>Thauera</taxon>
    </lineage>
</organism>
<evidence type="ECO:0000256" key="5">
    <source>
        <dbReference type="ARBA" id="ARBA00022764"/>
    </source>
</evidence>
<evidence type="ECO:0000256" key="9">
    <source>
        <dbReference type="PIRSR" id="PIRSR000005-2"/>
    </source>
</evidence>
<keyword evidence="7 9" id="KW-0408">Iron</keyword>
<dbReference type="InterPro" id="IPR009056">
    <property type="entry name" value="Cyt_c-like_dom"/>
</dbReference>
<dbReference type="PANTHER" id="PTHR33751:SF9">
    <property type="entry name" value="CYTOCHROME C4"/>
    <property type="match status" value="1"/>
</dbReference>
<feature type="domain" description="Cytochrome c" evidence="11">
    <location>
        <begin position="119"/>
        <end position="209"/>
    </location>
</feature>
<dbReference type="AlphaFoldDB" id="A0A2R4BPP1"/>
<dbReference type="PIRSF" id="PIRSF000005">
    <property type="entry name" value="Cytochrome_c4"/>
    <property type="match status" value="1"/>
</dbReference>
<accession>A0A2R4BPP1</accession>
<feature type="signal peptide" evidence="10">
    <location>
        <begin position="1"/>
        <end position="20"/>
    </location>
</feature>
<keyword evidence="3 8" id="KW-0349">Heme</keyword>
<dbReference type="GO" id="GO:0005506">
    <property type="term" value="F:iron ion binding"/>
    <property type="evidence" value="ECO:0007669"/>
    <property type="project" value="InterPro"/>
</dbReference>
<comment type="subcellular location">
    <subcellularLocation>
        <location evidence="1">Periplasm</location>
    </subcellularLocation>
</comment>
<feature type="chain" id="PRO_5015323329" evidence="10">
    <location>
        <begin position="21"/>
        <end position="209"/>
    </location>
</feature>
<dbReference type="OrthoDB" id="9773456at2"/>
<dbReference type="KEGG" id="tak:Tharo_2402"/>
<feature type="binding site" description="covalent" evidence="8">
    <location>
        <position position="140"/>
    </location>
    <ligand>
        <name>heme c</name>
        <dbReference type="ChEBI" id="CHEBI:61717"/>
        <label>2</label>
    </ligand>
</feature>
<evidence type="ECO:0000256" key="1">
    <source>
        <dbReference type="ARBA" id="ARBA00004418"/>
    </source>
</evidence>
<keyword evidence="10" id="KW-0732">Signal</keyword>
<dbReference type="Proteomes" id="UP000241885">
    <property type="component" value="Chromosome"/>
</dbReference>
<keyword evidence="5" id="KW-0574">Periplasm</keyword>
<dbReference type="InterPro" id="IPR050597">
    <property type="entry name" value="Cytochrome_c_Oxidase_Subunit"/>
</dbReference>
<keyword evidence="2" id="KW-0813">Transport</keyword>
<protein>
    <submittedName>
        <fullName evidence="12">Cytochrome c4</fullName>
    </submittedName>
</protein>